<organism evidence="1 2">
    <name type="scientific">Catenaria anguillulae PL171</name>
    <dbReference type="NCBI Taxonomy" id="765915"/>
    <lineage>
        <taxon>Eukaryota</taxon>
        <taxon>Fungi</taxon>
        <taxon>Fungi incertae sedis</taxon>
        <taxon>Blastocladiomycota</taxon>
        <taxon>Blastocladiomycetes</taxon>
        <taxon>Blastocladiales</taxon>
        <taxon>Catenariaceae</taxon>
        <taxon>Catenaria</taxon>
    </lineage>
</organism>
<evidence type="ECO:0000313" key="2">
    <source>
        <dbReference type="Proteomes" id="UP000193411"/>
    </source>
</evidence>
<comment type="caution">
    <text evidence="1">The sequence shown here is derived from an EMBL/GenBank/DDBJ whole genome shotgun (WGS) entry which is preliminary data.</text>
</comment>
<gene>
    <name evidence="1" type="ORF">BCR44DRAFT_1427239</name>
</gene>
<reference evidence="1 2" key="1">
    <citation type="submission" date="2016-07" db="EMBL/GenBank/DDBJ databases">
        <title>Pervasive Adenine N6-methylation of Active Genes in Fungi.</title>
        <authorList>
            <consortium name="DOE Joint Genome Institute"/>
            <person name="Mondo S.J."/>
            <person name="Dannebaum R.O."/>
            <person name="Kuo R.C."/>
            <person name="Labutti K."/>
            <person name="Haridas S."/>
            <person name="Kuo A."/>
            <person name="Salamov A."/>
            <person name="Ahrendt S.R."/>
            <person name="Lipzen A."/>
            <person name="Sullivan W."/>
            <person name="Andreopoulos W.B."/>
            <person name="Clum A."/>
            <person name="Lindquist E."/>
            <person name="Daum C."/>
            <person name="Ramamoorthy G.K."/>
            <person name="Gryganskyi A."/>
            <person name="Culley D."/>
            <person name="Magnuson J.K."/>
            <person name="James T.Y."/>
            <person name="O'Malley M.A."/>
            <person name="Stajich J.E."/>
            <person name="Spatafora J.W."/>
            <person name="Visel A."/>
            <person name="Grigoriev I.V."/>
        </authorList>
    </citation>
    <scope>NUCLEOTIDE SEQUENCE [LARGE SCALE GENOMIC DNA]</scope>
    <source>
        <strain evidence="1 2">PL171</strain>
    </source>
</reference>
<dbReference type="Proteomes" id="UP000193411">
    <property type="component" value="Unassembled WGS sequence"/>
</dbReference>
<evidence type="ECO:0000313" key="1">
    <source>
        <dbReference type="EMBL" id="ORZ39119.1"/>
    </source>
</evidence>
<protein>
    <submittedName>
        <fullName evidence="1">Uncharacterized protein</fullName>
    </submittedName>
</protein>
<dbReference type="EMBL" id="MCFL01000006">
    <property type="protein sequence ID" value="ORZ39119.1"/>
    <property type="molecule type" value="Genomic_DNA"/>
</dbReference>
<proteinExistence type="predicted"/>
<name>A0A1Y2HX88_9FUNG</name>
<accession>A0A1Y2HX88</accession>
<dbReference type="AlphaFoldDB" id="A0A1Y2HX88"/>
<keyword evidence="2" id="KW-1185">Reference proteome</keyword>
<sequence>MQRRLLAAWCQSRLQAQSLGDLVMLAIPLKQLRNRRRAIRRFQTLGNARVVKLHFGKPHVALIQFCIPPFKYIHMAVLARIKEPLGRVREWAAVPPMEHGAEQVHAAVAAGEIEVDPPHLRECRTHEVGGRHGSIVRQNDEE</sequence>